<evidence type="ECO:0000256" key="1">
    <source>
        <dbReference type="SAM" id="MobiDB-lite"/>
    </source>
</evidence>
<dbReference type="AlphaFoldDB" id="A0AAN7YIG1"/>
<organism evidence="2 3">
    <name type="scientific">Meristemomyces frigidus</name>
    <dbReference type="NCBI Taxonomy" id="1508187"/>
    <lineage>
        <taxon>Eukaryota</taxon>
        <taxon>Fungi</taxon>
        <taxon>Dikarya</taxon>
        <taxon>Ascomycota</taxon>
        <taxon>Pezizomycotina</taxon>
        <taxon>Dothideomycetes</taxon>
        <taxon>Dothideomycetidae</taxon>
        <taxon>Mycosphaerellales</taxon>
        <taxon>Teratosphaeriaceae</taxon>
        <taxon>Meristemomyces</taxon>
    </lineage>
</organism>
<dbReference type="EMBL" id="JAVRRL010000011">
    <property type="protein sequence ID" value="KAK5115692.1"/>
    <property type="molecule type" value="Genomic_DNA"/>
</dbReference>
<accession>A0AAN7YIG1</accession>
<comment type="caution">
    <text evidence="2">The sequence shown here is derived from an EMBL/GenBank/DDBJ whole genome shotgun (WGS) entry which is preliminary data.</text>
</comment>
<proteinExistence type="predicted"/>
<dbReference type="Proteomes" id="UP001310890">
    <property type="component" value="Unassembled WGS sequence"/>
</dbReference>
<gene>
    <name evidence="2" type="ORF">LTR62_000781</name>
</gene>
<reference evidence="2" key="1">
    <citation type="submission" date="2023-08" db="EMBL/GenBank/DDBJ databases">
        <title>Black Yeasts Isolated from many extreme environments.</title>
        <authorList>
            <person name="Coleine C."/>
            <person name="Stajich J.E."/>
            <person name="Selbmann L."/>
        </authorList>
    </citation>
    <scope>NUCLEOTIDE SEQUENCE</scope>
    <source>
        <strain evidence="2">CCFEE 5401</strain>
    </source>
</reference>
<feature type="compositionally biased region" description="Low complexity" evidence="1">
    <location>
        <begin position="304"/>
        <end position="317"/>
    </location>
</feature>
<evidence type="ECO:0000313" key="2">
    <source>
        <dbReference type="EMBL" id="KAK5115692.1"/>
    </source>
</evidence>
<feature type="compositionally biased region" description="Polar residues" evidence="1">
    <location>
        <begin position="254"/>
        <end position="267"/>
    </location>
</feature>
<evidence type="ECO:0000313" key="3">
    <source>
        <dbReference type="Proteomes" id="UP001310890"/>
    </source>
</evidence>
<protein>
    <submittedName>
        <fullName evidence="2">Uncharacterized protein</fullName>
    </submittedName>
</protein>
<feature type="region of interest" description="Disordered" evidence="1">
    <location>
        <begin position="225"/>
        <end position="351"/>
    </location>
</feature>
<feature type="compositionally biased region" description="Low complexity" evidence="1">
    <location>
        <begin position="324"/>
        <end position="344"/>
    </location>
</feature>
<name>A0AAN7YIG1_9PEZI</name>
<sequence>MPRNLTINPTPYKSSNLALPPSPFSPRLPLTPLPKLSNPTTSTQFPVTACTSALKTSPCPPPPTQPLNWLWQCHLCTSVYQLGTTRRCLSDGHFFCAGTTTVKTSRRSKKRITRHKACASEFDYRGWKDWGVWRREVEGKVVGVGGCEGRKVLVAGKKDCWGRCDYPSECRWGKEYGVATPTATTAVVLPSTTPSVVEEKAAATKPEMNSNPLLLVAAAVTKSSSTGVHTEVPEPAPASESESEPESARRETQLPLSLTIPTKPSNTADRKPSLSDLLASAKRRKRHSAGAVPSPLGSNPPSPTSSAVPSPSRSTSLSPPPLTPSTKKAQKPQQQEQQQEPQAENRAATSAARLQRAYGEFDLDVRRFFF</sequence>